<dbReference type="Proteomes" id="UP001597261">
    <property type="component" value="Unassembled WGS sequence"/>
</dbReference>
<comment type="cofactor">
    <cofactor evidence="1">
        <name>Mg(2+)</name>
        <dbReference type="ChEBI" id="CHEBI:18420"/>
    </cofactor>
</comment>
<evidence type="ECO:0000256" key="8">
    <source>
        <dbReference type="ARBA" id="ARBA00022842"/>
    </source>
</evidence>
<dbReference type="InterPro" id="IPR024932">
    <property type="entry name" value="ApbE"/>
</dbReference>
<dbReference type="SUPFAM" id="SSF143631">
    <property type="entry name" value="ApbE-like"/>
    <property type="match status" value="1"/>
</dbReference>
<dbReference type="PANTHER" id="PTHR30040">
    <property type="entry name" value="THIAMINE BIOSYNTHESIS LIPOPROTEIN APBE"/>
    <property type="match status" value="1"/>
</dbReference>
<keyword evidence="7" id="KW-0274">FAD</keyword>
<dbReference type="GO" id="GO:0016740">
    <property type="term" value="F:transferase activity"/>
    <property type="evidence" value="ECO:0007669"/>
    <property type="project" value="UniProtKB-KW"/>
</dbReference>
<evidence type="ECO:0000256" key="3">
    <source>
        <dbReference type="ARBA" id="ARBA00016337"/>
    </source>
</evidence>
<evidence type="ECO:0000256" key="4">
    <source>
        <dbReference type="ARBA" id="ARBA00022630"/>
    </source>
</evidence>
<keyword evidence="8" id="KW-0460">Magnesium</keyword>
<gene>
    <name evidence="11" type="ORF">ACFSL4_11380</name>
</gene>
<keyword evidence="6" id="KW-0479">Metal-binding</keyword>
<evidence type="ECO:0000256" key="10">
    <source>
        <dbReference type="ARBA" id="ARBA00048540"/>
    </source>
</evidence>
<dbReference type="PANTHER" id="PTHR30040:SF2">
    <property type="entry name" value="FAD:PROTEIN FMN TRANSFERASE"/>
    <property type="match status" value="1"/>
</dbReference>
<dbReference type="Pfam" id="PF02424">
    <property type="entry name" value="ApbE"/>
    <property type="match status" value="1"/>
</dbReference>
<evidence type="ECO:0000256" key="1">
    <source>
        <dbReference type="ARBA" id="ARBA00001946"/>
    </source>
</evidence>
<dbReference type="RefSeq" id="WP_381081260.1">
    <property type="nucleotide sequence ID" value="NZ_JBHUDX010000027.1"/>
</dbReference>
<evidence type="ECO:0000256" key="9">
    <source>
        <dbReference type="ARBA" id="ARBA00031306"/>
    </source>
</evidence>
<keyword evidence="5 11" id="KW-0808">Transferase</keyword>
<evidence type="ECO:0000313" key="11">
    <source>
        <dbReference type="EMBL" id="MFD1658794.1"/>
    </source>
</evidence>
<accession>A0ABW4IQI3</accession>
<evidence type="ECO:0000256" key="5">
    <source>
        <dbReference type="ARBA" id="ARBA00022679"/>
    </source>
</evidence>
<keyword evidence="12" id="KW-1185">Reference proteome</keyword>
<sequence length="331" mass="33215">MSGSARPAGAVAPLTGIARAEFRALGTVATLLVADPAGLEEARALLDAELSAIDLACSRFREDSELSALNRADGRPLHVSDTFVDALAVALDAAAATGGDVDPTCGGVLVGLGYDRDFTEVARGGAGTVVTARPVPGWRVVELDAEAGVVRVPAGLVLDLGATAKALAADRAAARIHAAVGCGVLVNLGGDISVAGPAPDDGWRILVTDGTSPAGEDAGPARTGAPLRAVAITEGGLATSGTGVRRWRRGRETVHHIVSPATGECAPTHWQTVTVAASTCVGANTASTAAIVRGEAAVDWLEGLAVPALLVRPDGHTTATGAWPRHHGTTG</sequence>
<organism evidence="11 12">
    <name type="scientific">Streptomyces caeni</name>
    <dbReference type="NCBI Taxonomy" id="2307231"/>
    <lineage>
        <taxon>Bacteria</taxon>
        <taxon>Bacillati</taxon>
        <taxon>Actinomycetota</taxon>
        <taxon>Actinomycetes</taxon>
        <taxon>Kitasatosporales</taxon>
        <taxon>Streptomycetaceae</taxon>
        <taxon>Streptomyces</taxon>
    </lineage>
</organism>
<keyword evidence="4" id="KW-0285">Flavoprotein</keyword>
<comment type="catalytic activity">
    <reaction evidence="10">
        <text>L-threonyl-[protein] + FAD = FMN-L-threonyl-[protein] + AMP + H(+)</text>
        <dbReference type="Rhea" id="RHEA:36847"/>
        <dbReference type="Rhea" id="RHEA-COMP:11060"/>
        <dbReference type="Rhea" id="RHEA-COMP:11061"/>
        <dbReference type="ChEBI" id="CHEBI:15378"/>
        <dbReference type="ChEBI" id="CHEBI:30013"/>
        <dbReference type="ChEBI" id="CHEBI:57692"/>
        <dbReference type="ChEBI" id="CHEBI:74257"/>
        <dbReference type="ChEBI" id="CHEBI:456215"/>
        <dbReference type="EC" id="2.7.1.180"/>
    </reaction>
</comment>
<evidence type="ECO:0000256" key="7">
    <source>
        <dbReference type="ARBA" id="ARBA00022827"/>
    </source>
</evidence>
<evidence type="ECO:0000256" key="2">
    <source>
        <dbReference type="ARBA" id="ARBA00011955"/>
    </source>
</evidence>
<dbReference type="InterPro" id="IPR003374">
    <property type="entry name" value="ApbE-like_sf"/>
</dbReference>
<dbReference type="EMBL" id="JBHUDX010000027">
    <property type="protein sequence ID" value="MFD1658794.1"/>
    <property type="molecule type" value="Genomic_DNA"/>
</dbReference>
<dbReference type="Gene3D" id="3.10.520.10">
    <property type="entry name" value="ApbE-like domains"/>
    <property type="match status" value="1"/>
</dbReference>
<protein>
    <recommendedName>
        <fullName evidence="3">FAD:protein FMN transferase</fullName>
        <ecNumber evidence="2">2.7.1.180</ecNumber>
    </recommendedName>
    <alternativeName>
        <fullName evidence="9">Flavin transferase</fullName>
    </alternativeName>
</protein>
<dbReference type="EC" id="2.7.1.180" evidence="2"/>
<reference evidence="12" key="1">
    <citation type="journal article" date="2019" name="Int. J. Syst. Evol. Microbiol.">
        <title>The Global Catalogue of Microorganisms (GCM) 10K type strain sequencing project: providing services to taxonomists for standard genome sequencing and annotation.</title>
        <authorList>
            <consortium name="The Broad Institute Genomics Platform"/>
            <consortium name="The Broad Institute Genome Sequencing Center for Infectious Disease"/>
            <person name="Wu L."/>
            <person name="Ma J."/>
        </authorList>
    </citation>
    <scope>NUCLEOTIDE SEQUENCE [LARGE SCALE GENOMIC DNA]</scope>
    <source>
        <strain evidence="12">CGMCC 1.12470</strain>
    </source>
</reference>
<evidence type="ECO:0000313" key="12">
    <source>
        <dbReference type="Proteomes" id="UP001597261"/>
    </source>
</evidence>
<proteinExistence type="predicted"/>
<comment type="caution">
    <text evidence="11">The sequence shown here is derived from an EMBL/GenBank/DDBJ whole genome shotgun (WGS) entry which is preliminary data.</text>
</comment>
<evidence type="ECO:0000256" key="6">
    <source>
        <dbReference type="ARBA" id="ARBA00022723"/>
    </source>
</evidence>
<name>A0ABW4IQI3_9ACTN</name>